<keyword evidence="1" id="KW-0812">Transmembrane</keyword>
<dbReference type="EMBL" id="JAJFAZ020000006">
    <property type="protein sequence ID" value="KAI5325286.1"/>
    <property type="molecule type" value="Genomic_DNA"/>
</dbReference>
<evidence type="ECO:0000256" key="1">
    <source>
        <dbReference type="SAM" id="Phobius"/>
    </source>
</evidence>
<sequence>MVYVLFFIWCSSMSPCKNTSVLSPNFIIIFFSYPIQFKMGQISPGFGTPAYFVTWLIISLNCLAQYLLPATLSLGYYTSVFDFVLADVQESVEASRREDLNGAGAANVASVIADVNPSGKKKWVRVFGRDGGRLDVAEALGVEMADDGQRRWAWWVVFLIFTTSFSLEEEVNESEEKDENEGRASVE</sequence>
<comment type="caution">
    <text evidence="2">The sequence shown here is derived from an EMBL/GenBank/DDBJ whole genome shotgun (WGS) entry which is preliminary data.</text>
</comment>
<proteinExistence type="predicted"/>
<name>A0AAD4VIR4_PRUDU</name>
<evidence type="ECO:0000313" key="2">
    <source>
        <dbReference type="EMBL" id="KAI5325286.1"/>
    </source>
</evidence>
<reference evidence="2 3" key="1">
    <citation type="journal article" date="2022" name="G3 (Bethesda)">
        <title>Whole-genome sequence and methylome profiling of the almond [Prunus dulcis (Mill.) D.A. Webb] cultivar 'Nonpareil'.</title>
        <authorList>
            <person name="D'Amico-Willman K.M."/>
            <person name="Ouma W.Z."/>
            <person name="Meulia T."/>
            <person name="Sideli G.M."/>
            <person name="Gradziel T.M."/>
            <person name="Fresnedo-Ramirez J."/>
        </authorList>
    </citation>
    <scope>NUCLEOTIDE SEQUENCE [LARGE SCALE GENOMIC DNA]</scope>
    <source>
        <strain evidence="2">Clone GOH B32 T37-40</strain>
    </source>
</reference>
<keyword evidence="1" id="KW-0472">Membrane</keyword>
<evidence type="ECO:0000313" key="3">
    <source>
        <dbReference type="Proteomes" id="UP001054821"/>
    </source>
</evidence>
<accession>A0AAD4VIR4</accession>
<gene>
    <name evidence="2" type="ORF">L3X38_034360</name>
</gene>
<organism evidence="2 3">
    <name type="scientific">Prunus dulcis</name>
    <name type="common">Almond</name>
    <name type="synonym">Amygdalus dulcis</name>
    <dbReference type="NCBI Taxonomy" id="3755"/>
    <lineage>
        <taxon>Eukaryota</taxon>
        <taxon>Viridiplantae</taxon>
        <taxon>Streptophyta</taxon>
        <taxon>Embryophyta</taxon>
        <taxon>Tracheophyta</taxon>
        <taxon>Spermatophyta</taxon>
        <taxon>Magnoliopsida</taxon>
        <taxon>eudicotyledons</taxon>
        <taxon>Gunneridae</taxon>
        <taxon>Pentapetalae</taxon>
        <taxon>rosids</taxon>
        <taxon>fabids</taxon>
        <taxon>Rosales</taxon>
        <taxon>Rosaceae</taxon>
        <taxon>Amygdaloideae</taxon>
        <taxon>Amygdaleae</taxon>
        <taxon>Prunus</taxon>
    </lineage>
</organism>
<dbReference type="AlphaFoldDB" id="A0AAD4VIR4"/>
<dbReference type="Proteomes" id="UP001054821">
    <property type="component" value="Chromosome 6"/>
</dbReference>
<feature type="transmembrane region" description="Helical" evidence="1">
    <location>
        <begin position="49"/>
        <end position="68"/>
    </location>
</feature>
<keyword evidence="3" id="KW-1185">Reference proteome</keyword>
<protein>
    <submittedName>
        <fullName evidence="2">Uncharacterized protein</fullName>
    </submittedName>
</protein>
<feature type="transmembrane region" description="Helical" evidence="1">
    <location>
        <begin position="20"/>
        <end position="37"/>
    </location>
</feature>
<keyword evidence="1" id="KW-1133">Transmembrane helix</keyword>